<dbReference type="SMART" id="SM00342">
    <property type="entry name" value="HTH_ARAC"/>
    <property type="match status" value="1"/>
</dbReference>
<dbReference type="AlphaFoldDB" id="A0A2U2PDC6"/>
<evidence type="ECO:0000256" key="2">
    <source>
        <dbReference type="ARBA" id="ARBA00023125"/>
    </source>
</evidence>
<evidence type="ECO:0000259" key="4">
    <source>
        <dbReference type="PROSITE" id="PS01124"/>
    </source>
</evidence>
<keyword evidence="6" id="KW-1185">Reference proteome</keyword>
<dbReference type="InterPro" id="IPR018060">
    <property type="entry name" value="HTH_AraC"/>
</dbReference>
<dbReference type="PANTHER" id="PTHR43280:SF28">
    <property type="entry name" value="HTH-TYPE TRANSCRIPTIONAL ACTIVATOR RHAS"/>
    <property type="match status" value="1"/>
</dbReference>
<keyword evidence="3" id="KW-0804">Transcription</keyword>
<dbReference type="GO" id="GO:0003700">
    <property type="term" value="F:DNA-binding transcription factor activity"/>
    <property type="evidence" value="ECO:0007669"/>
    <property type="project" value="InterPro"/>
</dbReference>
<dbReference type="Proteomes" id="UP000245647">
    <property type="component" value="Unassembled WGS sequence"/>
</dbReference>
<gene>
    <name evidence="5" type="ORF">DDR33_17620</name>
</gene>
<evidence type="ECO:0000313" key="6">
    <source>
        <dbReference type="Proteomes" id="UP000245647"/>
    </source>
</evidence>
<sequence>MADLFIKNMVCARCILVVENELTKLGLHPVKVELGHAGLEEEILDGGMRALVSARLHELGFDLLDDSKTKMIEAVKGVVIQKIHHSENLDLKVNWSEIISGELHHDYGYLSKLFSSVEGITLEQYIIRQKVEKAKELLFYDELNLSEIAYRLGYSSVQHLSSQFKRVTGQTPSEFKTLRNEGTSRKPIDSLI</sequence>
<dbReference type="EMBL" id="QEAS01000015">
    <property type="protein sequence ID" value="PWG79395.1"/>
    <property type="molecule type" value="Genomic_DNA"/>
</dbReference>
<dbReference type="PROSITE" id="PS00041">
    <property type="entry name" value="HTH_ARAC_FAMILY_1"/>
    <property type="match status" value="1"/>
</dbReference>
<dbReference type="Gene3D" id="1.10.10.60">
    <property type="entry name" value="Homeodomain-like"/>
    <property type="match status" value="1"/>
</dbReference>
<accession>A0A2U2PDC6</accession>
<dbReference type="InterPro" id="IPR009057">
    <property type="entry name" value="Homeodomain-like_sf"/>
</dbReference>
<dbReference type="SUPFAM" id="SSF46689">
    <property type="entry name" value="Homeodomain-like"/>
    <property type="match status" value="1"/>
</dbReference>
<evidence type="ECO:0000313" key="5">
    <source>
        <dbReference type="EMBL" id="PWG79395.1"/>
    </source>
</evidence>
<feature type="domain" description="HTH araC/xylS-type" evidence="4">
    <location>
        <begin position="109"/>
        <end position="178"/>
    </location>
</feature>
<dbReference type="Pfam" id="PF12833">
    <property type="entry name" value="HTH_18"/>
    <property type="match status" value="1"/>
</dbReference>
<dbReference type="InterPro" id="IPR018062">
    <property type="entry name" value="HTH_AraC-typ_CS"/>
</dbReference>
<evidence type="ECO:0000256" key="1">
    <source>
        <dbReference type="ARBA" id="ARBA00023015"/>
    </source>
</evidence>
<name>A0A2U2PDC6_9SPHI</name>
<dbReference type="PROSITE" id="PS01124">
    <property type="entry name" value="HTH_ARAC_FAMILY_2"/>
    <property type="match status" value="1"/>
</dbReference>
<protein>
    <submittedName>
        <fullName evidence="5">AraC family transcriptional regulator</fullName>
    </submittedName>
</protein>
<keyword evidence="2" id="KW-0238">DNA-binding</keyword>
<proteinExistence type="predicted"/>
<reference evidence="5 6" key="1">
    <citation type="submission" date="2018-04" db="EMBL/GenBank/DDBJ databases">
        <title>Pedobacter chongqingensis sp. nov., isolated from a rottenly hemp rope.</title>
        <authorList>
            <person name="Cai Y."/>
        </authorList>
    </citation>
    <scope>NUCLEOTIDE SEQUENCE [LARGE SCALE GENOMIC DNA]</scope>
    <source>
        <strain evidence="5 6">FJ4-8</strain>
    </source>
</reference>
<dbReference type="PANTHER" id="PTHR43280">
    <property type="entry name" value="ARAC-FAMILY TRANSCRIPTIONAL REGULATOR"/>
    <property type="match status" value="1"/>
</dbReference>
<keyword evidence="1" id="KW-0805">Transcription regulation</keyword>
<dbReference type="OrthoDB" id="952277at2"/>
<evidence type="ECO:0000256" key="3">
    <source>
        <dbReference type="ARBA" id="ARBA00023163"/>
    </source>
</evidence>
<comment type="caution">
    <text evidence="5">The sequence shown here is derived from an EMBL/GenBank/DDBJ whole genome shotgun (WGS) entry which is preliminary data.</text>
</comment>
<dbReference type="GO" id="GO:0043565">
    <property type="term" value="F:sequence-specific DNA binding"/>
    <property type="evidence" value="ECO:0007669"/>
    <property type="project" value="InterPro"/>
</dbReference>
<dbReference type="RefSeq" id="WP_109417179.1">
    <property type="nucleotide sequence ID" value="NZ_QEAS01000015.1"/>
</dbReference>
<organism evidence="5 6">
    <name type="scientific">Pararcticibacter amylolyticus</name>
    <dbReference type="NCBI Taxonomy" id="2173175"/>
    <lineage>
        <taxon>Bacteria</taxon>
        <taxon>Pseudomonadati</taxon>
        <taxon>Bacteroidota</taxon>
        <taxon>Sphingobacteriia</taxon>
        <taxon>Sphingobacteriales</taxon>
        <taxon>Sphingobacteriaceae</taxon>
        <taxon>Pararcticibacter</taxon>
    </lineage>
</organism>